<dbReference type="PIRSF" id="PIRSF001365">
    <property type="entry name" value="DHDPS"/>
    <property type="match status" value="1"/>
</dbReference>
<dbReference type="Pfam" id="PF00701">
    <property type="entry name" value="DHDPS"/>
    <property type="match status" value="1"/>
</dbReference>
<dbReference type="InterPro" id="IPR002220">
    <property type="entry name" value="DapA-like"/>
</dbReference>
<comment type="catalytic activity">
    <reaction evidence="11">
        <text>(4S)-4-hydroxy-2-oxoglutarate = glyoxylate + pyruvate</text>
        <dbReference type="Rhea" id="RHEA:35639"/>
        <dbReference type="ChEBI" id="CHEBI:15361"/>
        <dbReference type="ChEBI" id="CHEBI:36655"/>
        <dbReference type="ChEBI" id="CHEBI:71685"/>
        <dbReference type="EC" id="4.1.3.16"/>
    </reaction>
</comment>
<accession>A0A1B6MAZ3</accession>
<evidence type="ECO:0000256" key="7">
    <source>
        <dbReference type="ARBA" id="ARBA00023270"/>
    </source>
</evidence>
<comment type="function">
    <text evidence="1">Catalyzes the final step in the metabolic pathway of hydroxyproline.</text>
</comment>
<comment type="catalytic activity">
    <reaction evidence="10">
        <text>(4R)-4-hydroxy-2-oxoglutarate = glyoxylate + pyruvate</text>
        <dbReference type="Rhea" id="RHEA:30687"/>
        <dbReference type="ChEBI" id="CHEBI:15361"/>
        <dbReference type="ChEBI" id="CHEBI:36655"/>
        <dbReference type="ChEBI" id="CHEBI:62213"/>
        <dbReference type="EC" id="4.1.3.16"/>
    </reaction>
</comment>
<evidence type="ECO:0000256" key="5">
    <source>
        <dbReference type="ARBA" id="ARBA00018425"/>
    </source>
</evidence>
<protein>
    <recommendedName>
        <fullName evidence="5">4-hydroxy-2-oxoglutarate aldolase, mitochondrial</fullName>
        <ecNumber evidence="4">4.1.3.16</ecNumber>
    </recommendedName>
    <alternativeName>
        <fullName evidence="9">Dihydrodipicolinate synthase-like</fullName>
    </alternativeName>
    <alternativeName>
        <fullName evidence="8">Probable 2-keto-4-hydroxyglutarate aldolase</fullName>
    </alternativeName>
</protein>
<dbReference type="GO" id="GO:0044281">
    <property type="term" value="P:small molecule metabolic process"/>
    <property type="evidence" value="ECO:0007669"/>
    <property type="project" value="UniProtKB-ARBA"/>
</dbReference>
<evidence type="ECO:0000256" key="8">
    <source>
        <dbReference type="ARBA" id="ARBA00030874"/>
    </source>
</evidence>
<evidence type="ECO:0000256" key="11">
    <source>
        <dbReference type="ARBA" id="ARBA00033613"/>
    </source>
</evidence>
<sequence length="319" mass="35435">LKLSCETQLSMTAVSMMQTAQKVFSLKGIFPAITTPFDDNQEVFYEKLHQNLQFYEKLPFTGYLINGSNGEVASLKFKERLQILQNVRQRVNPDRILIANAYCESTKQCCELTQSLASNGADAVLVMLPFYHRRSLNEEAILAHFRAVADSSPVPVVIYNNPGVTNVNISTQTVLRLADHPNIYGLKESDVANIAELVGEIKKKKLNFEVTQSSGCLLLQSFVVGACGGMISLPNILGQEVCQLYQLYRENKLAEAAELQFKLVRIDTLLMLANLGVPGLKATMDLLGLYGGPCRLPLQPLPSDDVKRLKDELVRHGFL</sequence>
<dbReference type="GO" id="GO:0008700">
    <property type="term" value="F:(R,S)-4-hydroxy-2-oxoglutarate aldolase activity"/>
    <property type="evidence" value="ECO:0007669"/>
    <property type="project" value="UniProtKB-EC"/>
</dbReference>
<evidence type="ECO:0000256" key="6">
    <source>
        <dbReference type="ARBA" id="ARBA00023239"/>
    </source>
</evidence>
<comment type="subunit">
    <text evidence="3">Homotetramer.</text>
</comment>
<organism evidence="14">
    <name type="scientific">Graphocephala atropunctata</name>
    <dbReference type="NCBI Taxonomy" id="36148"/>
    <lineage>
        <taxon>Eukaryota</taxon>
        <taxon>Metazoa</taxon>
        <taxon>Ecdysozoa</taxon>
        <taxon>Arthropoda</taxon>
        <taxon>Hexapoda</taxon>
        <taxon>Insecta</taxon>
        <taxon>Pterygota</taxon>
        <taxon>Neoptera</taxon>
        <taxon>Paraneoptera</taxon>
        <taxon>Hemiptera</taxon>
        <taxon>Auchenorrhyncha</taxon>
        <taxon>Membracoidea</taxon>
        <taxon>Cicadellidae</taxon>
        <taxon>Cicadellinae</taxon>
        <taxon>Cicadellini</taxon>
        <taxon>Graphocephala</taxon>
    </lineage>
</organism>
<dbReference type="InterPro" id="IPR013785">
    <property type="entry name" value="Aldolase_TIM"/>
</dbReference>
<dbReference type="InterPro" id="IPR020625">
    <property type="entry name" value="Schiff_base-form_aldolases_AS"/>
</dbReference>
<feature type="non-terminal residue" evidence="14">
    <location>
        <position position="1"/>
    </location>
</feature>
<dbReference type="PRINTS" id="PR00146">
    <property type="entry name" value="DHPICSNTHASE"/>
</dbReference>
<evidence type="ECO:0000313" key="14">
    <source>
        <dbReference type="EMBL" id="JAT33034.1"/>
    </source>
</evidence>
<keyword evidence="7" id="KW-0704">Schiff base</keyword>
<evidence type="ECO:0000256" key="13">
    <source>
        <dbReference type="PIRSR" id="PIRSR001365-2"/>
    </source>
</evidence>
<evidence type="ECO:0000256" key="2">
    <source>
        <dbReference type="ARBA" id="ARBA00007592"/>
    </source>
</evidence>
<feature type="binding site" evidence="13">
    <location>
        <position position="230"/>
    </location>
    <ligand>
        <name>pyruvate</name>
        <dbReference type="ChEBI" id="CHEBI:15361"/>
    </ligand>
</feature>
<evidence type="ECO:0000256" key="1">
    <source>
        <dbReference type="ARBA" id="ARBA00002577"/>
    </source>
</evidence>
<reference evidence="14" key="1">
    <citation type="submission" date="2015-11" db="EMBL/GenBank/DDBJ databases">
        <title>De novo transcriptome assembly of four potential Pierce s Disease insect vectors from Arizona vineyards.</title>
        <authorList>
            <person name="Tassone E.E."/>
        </authorList>
    </citation>
    <scope>NUCLEOTIDE SEQUENCE</scope>
</reference>
<dbReference type="PANTHER" id="PTHR12128:SF66">
    <property type="entry name" value="4-HYDROXY-2-OXOGLUTARATE ALDOLASE, MITOCHONDRIAL"/>
    <property type="match status" value="1"/>
</dbReference>
<keyword evidence="6" id="KW-0456">Lyase</keyword>
<dbReference type="CDD" id="cd00408">
    <property type="entry name" value="DHDPS-like"/>
    <property type="match status" value="1"/>
</dbReference>
<dbReference type="PANTHER" id="PTHR12128">
    <property type="entry name" value="DIHYDRODIPICOLINATE SYNTHASE"/>
    <property type="match status" value="1"/>
</dbReference>
<evidence type="ECO:0000256" key="12">
    <source>
        <dbReference type="PIRSR" id="PIRSR001365-1"/>
    </source>
</evidence>
<name>A0A1B6MAZ3_9HEMI</name>
<dbReference type="SMART" id="SM01130">
    <property type="entry name" value="DHDPS"/>
    <property type="match status" value="1"/>
</dbReference>
<dbReference type="AlphaFoldDB" id="A0A1B6MAZ3"/>
<evidence type="ECO:0000256" key="3">
    <source>
        <dbReference type="ARBA" id="ARBA00011881"/>
    </source>
</evidence>
<dbReference type="EMBL" id="GEBQ01006943">
    <property type="protein sequence ID" value="JAT33034.1"/>
    <property type="molecule type" value="Transcribed_RNA"/>
</dbReference>
<evidence type="ECO:0000256" key="4">
    <source>
        <dbReference type="ARBA" id="ARBA00012215"/>
    </source>
</evidence>
<dbReference type="SUPFAM" id="SSF51569">
    <property type="entry name" value="Aldolase"/>
    <property type="match status" value="1"/>
</dbReference>
<dbReference type="GO" id="GO:0008840">
    <property type="term" value="F:4-hydroxy-tetrahydrodipicolinate synthase activity"/>
    <property type="evidence" value="ECO:0007669"/>
    <property type="project" value="TreeGrafter"/>
</dbReference>
<evidence type="ECO:0000256" key="10">
    <source>
        <dbReference type="ARBA" id="ARBA00033610"/>
    </source>
</evidence>
<proteinExistence type="inferred from homology"/>
<feature type="active site" description="Proton donor/acceptor" evidence="12">
    <location>
        <position position="159"/>
    </location>
</feature>
<comment type="similarity">
    <text evidence="2">Belongs to the DapA family.</text>
</comment>
<dbReference type="Gene3D" id="3.20.20.70">
    <property type="entry name" value="Aldolase class I"/>
    <property type="match status" value="1"/>
</dbReference>
<dbReference type="PROSITE" id="PS00666">
    <property type="entry name" value="DHDPS_2"/>
    <property type="match status" value="1"/>
</dbReference>
<evidence type="ECO:0000256" key="9">
    <source>
        <dbReference type="ARBA" id="ARBA00032879"/>
    </source>
</evidence>
<dbReference type="EC" id="4.1.3.16" evidence="4"/>
<gene>
    <name evidence="14" type="ORF">g.5395</name>
</gene>
<feature type="active site" description="Schiff-base intermediate with substrate" evidence="12">
    <location>
        <position position="187"/>
    </location>
</feature>